<dbReference type="RefSeq" id="WP_379099689.1">
    <property type="nucleotide sequence ID" value="NZ_JBHUFP010000025.1"/>
</dbReference>
<organism evidence="14 15">
    <name type="scientific">Pasteurella oralis</name>
    <dbReference type="NCBI Taxonomy" id="1071947"/>
    <lineage>
        <taxon>Bacteria</taxon>
        <taxon>Pseudomonadati</taxon>
        <taxon>Pseudomonadota</taxon>
        <taxon>Gammaproteobacteria</taxon>
        <taxon>Pasteurellales</taxon>
        <taxon>Pasteurellaceae</taxon>
        <taxon>Pasteurella</taxon>
    </lineage>
</organism>
<evidence type="ECO:0000256" key="6">
    <source>
        <dbReference type="ARBA" id="ARBA00022801"/>
    </source>
</evidence>
<evidence type="ECO:0000256" key="3">
    <source>
        <dbReference type="ARBA" id="ARBA00012453"/>
    </source>
</evidence>
<keyword evidence="6 14" id="KW-0378">Hydrolase</keyword>
<protein>
    <recommendedName>
        <fullName evidence="4">ADP-ribose pyrophosphatase</fullName>
        <ecNumber evidence="3">3.6.1.13</ecNumber>
    </recommendedName>
    <alternativeName>
        <fullName evidence="9">ADP-ribose diphosphatase</fullName>
    </alternativeName>
    <alternativeName>
        <fullName evidence="11">ADP-ribose phosphohydrolase</fullName>
    </alternativeName>
    <alternativeName>
        <fullName evidence="10">Adenosine diphosphoribose pyrophosphatase</fullName>
    </alternativeName>
</protein>
<comment type="caution">
    <text evidence="14">The sequence shown here is derived from an EMBL/GenBank/DDBJ whole genome shotgun (WGS) entry which is preliminary data.</text>
</comment>
<proteinExistence type="inferred from homology"/>
<dbReference type="InterPro" id="IPR000086">
    <property type="entry name" value="NUDIX_hydrolase_dom"/>
</dbReference>
<evidence type="ECO:0000259" key="13">
    <source>
        <dbReference type="PROSITE" id="PS51462"/>
    </source>
</evidence>
<accession>A0ABW4P0H6</accession>
<dbReference type="InterPro" id="IPR004385">
    <property type="entry name" value="NDP_pyrophosphatase"/>
</dbReference>
<evidence type="ECO:0000256" key="1">
    <source>
        <dbReference type="ARBA" id="ARBA00001946"/>
    </source>
</evidence>
<dbReference type="PROSITE" id="PS51462">
    <property type="entry name" value="NUDIX"/>
    <property type="match status" value="1"/>
</dbReference>
<keyword evidence="15" id="KW-1185">Reference proteome</keyword>
<comment type="cofactor">
    <cofactor evidence="1">
        <name>Mg(2+)</name>
        <dbReference type="ChEBI" id="CHEBI:18420"/>
    </cofactor>
</comment>
<comment type="similarity">
    <text evidence="2">Belongs to the Nudix hydrolase family. NudF subfamily.</text>
</comment>
<evidence type="ECO:0000256" key="4">
    <source>
        <dbReference type="ARBA" id="ARBA00013297"/>
    </source>
</evidence>
<comment type="catalytic activity">
    <reaction evidence="12">
        <text>ADP-D-ribose + H2O = D-ribose 5-phosphate + AMP + 2 H(+)</text>
        <dbReference type="Rhea" id="RHEA:10412"/>
        <dbReference type="ChEBI" id="CHEBI:15377"/>
        <dbReference type="ChEBI" id="CHEBI:15378"/>
        <dbReference type="ChEBI" id="CHEBI:57967"/>
        <dbReference type="ChEBI" id="CHEBI:78346"/>
        <dbReference type="ChEBI" id="CHEBI:456215"/>
        <dbReference type="EC" id="3.6.1.13"/>
    </reaction>
</comment>
<evidence type="ECO:0000256" key="8">
    <source>
        <dbReference type="ARBA" id="ARBA00025164"/>
    </source>
</evidence>
<dbReference type="Gene3D" id="3.90.79.10">
    <property type="entry name" value="Nucleoside Triphosphate Pyrophosphohydrolase"/>
    <property type="match status" value="1"/>
</dbReference>
<feature type="domain" description="Nudix hydrolase" evidence="13">
    <location>
        <begin position="50"/>
        <end position="190"/>
    </location>
</feature>
<sequence>MEIQQFTQQDIEILNEETLYKGFFELKRVQFRHKLFAGGYSGIVTRELLVKGAASAVIAYDPQQDSVILVEQVRIGAYQPNSNRSPWLLELIAGMVEEGEKPEEVALRESEEEAGVKVSHLQHCLSVWDSPGGVIERIHLFVGKVDSTQAKGIHGLAEENEDIRVHVVSREIAYQWINEGKIDNSIAVLGLQWLQLNYSTLQNQWSEDKFNM</sequence>
<evidence type="ECO:0000256" key="2">
    <source>
        <dbReference type="ARBA" id="ARBA00007482"/>
    </source>
</evidence>
<dbReference type="GO" id="GO:0047631">
    <property type="term" value="F:ADP-ribose diphosphatase activity"/>
    <property type="evidence" value="ECO:0007669"/>
    <property type="project" value="UniProtKB-EC"/>
</dbReference>
<dbReference type="PROSITE" id="PS00893">
    <property type="entry name" value="NUDIX_BOX"/>
    <property type="match status" value="1"/>
</dbReference>
<gene>
    <name evidence="14" type="primary">nudF</name>
    <name evidence="14" type="ORF">ACFSAV_11185</name>
</gene>
<reference evidence="15" key="1">
    <citation type="journal article" date="2019" name="Int. J. Syst. Evol. Microbiol.">
        <title>The Global Catalogue of Microorganisms (GCM) 10K type strain sequencing project: providing services to taxonomists for standard genome sequencing and annotation.</title>
        <authorList>
            <consortium name="The Broad Institute Genomics Platform"/>
            <consortium name="The Broad Institute Genome Sequencing Center for Infectious Disease"/>
            <person name="Wu L."/>
            <person name="Ma J."/>
        </authorList>
    </citation>
    <scope>NUCLEOTIDE SEQUENCE [LARGE SCALE GENOMIC DNA]</scope>
    <source>
        <strain evidence="15">CCM 7950</strain>
    </source>
</reference>
<keyword evidence="7" id="KW-0460">Magnesium</keyword>
<evidence type="ECO:0000256" key="10">
    <source>
        <dbReference type="ARBA" id="ARBA00030308"/>
    </source>
</evidence>
<dbReference type="NCBIfam" id="NF008003">
    <property type="entry name" value="PRK10729.1"/>
    <property type="match status" value="1"/>
</dbReference>
<evidence type="ECO:0000313" key="14">
    <source>
        <dbReference type="EMBL" id="MFD1806922.1"/>
    </source>
</evidence>
<dbReference type="SUPFAM" id="SSF55811">
    <property type="entry name" value="Nudix"/>
    <property type="match status" value="1"/>
</dbReference>
<dbReference type="InterPro" id="IPR015797">
    <property type="entry name" value="NUDIX_hydrolase-like_dom_sf"/>
</dbReference>
<name>A0ABW4P0H6_9PAST</name>
<keyword evidence="5" id="KW-0479">Metal-binding</keyword>
<evidence type="ECO:0000313" key="15">
    <source>
        <dbReference type="Proteomes" id="UP001597420"/>
    </source>
</evidence>
<dbReference type="EC" id="3.6.1.13" evidence="3"/>
<evidence type="ECO:0000256" key="5">
    <source>
        <dbReference type="ARBA" id="ARBA00022723"/>
    </source>
</evidence>
<comment type="function">
    <text evidence="8">Acts on ADP-mannose and ADP-glucose as well as ADP-ribose. Prevents glycogen biosynthesis. The reaction catalyzed by this enzyme is a limiting step of the gluconeogenic process.</text>
</comment>
<evidence type="ECO:0000256" key="11">
    <source>
        <dbReference type="ARBA" id="ARBA00033056"/>
    </source>
</evidence>
<dbReference type="Proteomes" id="UP001597420">
    <property type="component" value="Unassembled WGS sequence"/>
</dbReference>
<evidence type="ECO:0000256" key="7">
    <source>
        <dbReference type="ARBA" id="ARBA00022842"/>
    </source>
</evidence>
<dbReference type="InterPro" id="IPR020084">
    <property type="entry name" value="NUDIX_hydrolase_CS"/>
</dbReference>
<dbReference type="PANTHER" id="PTHR11839">
    <property type="entry name" value="UDP/ADP-SUGAR PYROPHOSPHATASE"/>
    <property type="match status" value="1"/>
</dbReference>
<dbReference type="PANTHER" id="PTHR11839:SF5">
    <property type="entry name" value="ADP-RIBOSE PYROPHOSPHATASE"/>
    <property type="match status" value="1"/>
</dbReference>
<dbReference type="EMBL" id="JBHUFP010000025">
    <property type="protein sequence ID" value="MFD1806922.1"/>
    <property type="molecule type" value="Genomic_DNA"/>
</dbReference>
<evidence type="ECO:0000256" key="9">
    <source>
        <dbReference type="ARBA" id="ARBA00030162"/>
    </source>
</evidence>
<evidence type="ECO:0000256" key="12">
    <source>
        <dbReference type="ARBA" id="ARBA00049546"/>
    </source>
</evidence>
<dbReference type="CDD" id="cd24155">
    <property type="entry name" value="NUDIX_ADPRase"/>
    <property type="match status" value="1"/>
</dbReference>
<dbReference type="Pfam" id="PF00293">
    <property type="entry name" value="NUDIX"/>
    <property type="match status" value="1"/>
</dbReference>
<dbReference type="NCBIfam" id="TIGR00052">
    <property type="entry name" value="nudix-type nucleoside diphosphatase, YffH/AdpP family"/>
    <property type="match status" value="1"/>
</dbReference>